<dbReference type="EMBL" id="GBXM01085705">
    <property type="protein sequence ID" value="JAH22872.1"/>
    <property type="molecule type" value="Transcribed_RNA"/>
</dbReference>
<reference evidence="1" key="1">
    <citation type="submission" date="2014-11" db="EMBL/GenBank/DDBJ databases">
        <authorList>
            <person name="Amaro Gonzalez C."/>
        </authorList>
    </citation>
    <scope>NUCLEOTIDE SEQUENCE</scope>
</reference>
<reference evidence="1" key="2">
    <citation type="journal article" date="2015" name="Fish Shellfish Immunol.">
        <title>Early steps in the European eel (Anguilla anguilla)-Vibrio vulnificus interaction in the gills: Role of the RtxA13 toxin.</title>
        <authorList>
            <person name="Callol A."/>
            <person name="Pajuelo D."/>
            <person name="Ebbesson L."/>
            <person name="Teles M."/>
            <person name="MacKenzie S."/>
            <person name="Amaro C."/>
        </authorList>
    </citation>
    <scope>NUCLEOTIDE SEQUENCE</scope>
</reference>
<accession>A0A0E9R298</accession>
<protein>
    <submittedName>
        <fullName evidence="1">Uncharacterized protein</fullName>
    </submittedName>
</protein>
<evidence type="ECO:0000313" key="1">
    <source>
        <dbReference type="EMBL" id="JAH22872.1"/>
    </source>
</evidence>
<organism evidence="1">
    <name type="scientific">Anguilla anguilla</name>
    <name type="common">European freshwater eel</name>
    <name type="synonym">Muraena anguilla</name>
    <dbReference type="NCBI Taxonomy" id="7936"/>
    <lineage>
        <taxon>Eukaryota</taxon>
        <taxon>Metazoa</taxon>
        <taxon>Chordata</taxon>
        <taxon>Craniata</taxon>
        <taxon>Vertebrata</taxon>
        <taxon>Euteleostomi</taxon>
        <taxon>Actinopterygii</taxon>
        <taxon>Neopterygii</taxon>
        <taxon>Teleostei</taxon>
        <taxon>Anguilliformes</taxon>
        <taxon>Anguillidae</taxon>
        <taxon>Anguilla</taxon>
    </lineage>
</organism>
<name>A0A0E9R298_ANGAN</name>
<proteinExistence type="predicted"/>
<sequence length="34" mass="4131">MIQYRPKLRKDRPKLILGKPLSHCIPDFLVMFYL</sequence>
<dbReference type="AlphaFoldDB" id="A0A0E9R298"/>